<dbReference type="GO" id="GO:0003676">
    <property type="term" value="F:nucleic acid binding"/>
    <property type="evidence" value="ECO:0007669"/>
    <property type="project" value="InterPro"/>
</dbReference>
<gene>
    <name evidence="5" type="ORF">TSPGSL018_15039</name>
</gene>
<evidence type="ECO:0000256" key="2">
    <source>
        <dbReference type="ARBA" id="ARBA00023242"/>
    </source>
</evidence>
<name>A0A061S2J3_9CHLO</name>
<accession>A0A061S2J3</accession>
<reference evidence="5" key="1">
    <citation type="submission" date="2014-05" db="EMBL/GenBank/DDBJ databases">
        <title>The transcriptome of the halophilic microalga Tetraselmis sp. GSL018 isolated from the Great Salt Lake, Utah.</title>
        <authorList>
            <person name="Jinkerson R.E."/>
            <person name="D'Adamo S."/>
            <person name="Posewitz M.C."/>
        </authorList>
    </citation>
    <scope>NUCLEOTIDE SEQUENCE</scope>
    <source>
        <strain evidence="5">GSL018</strain>
    </source>
</reference>
<keyword evidence="2" id="KW-0539">Nucleus</keyword>
<sequence length="425" mass="46231">AFCRRTMKLPPGHVPGVGVQQATAYGGFGEKLLRSLGWEKGDGLGRNRQGISQAIEVKKKEDNSGVGGSVRYDWENKWWEAAFNASVERIQEDSDSDSDDSDDEPQPPSLQQALRRNRDGTFASASAEELHLLSTLSKDERGWAGRFSGREGKMERIRRQEAEAAAKAREALGLEDRGPSKTAVNATKSSLKRKAASPDPPERSPSTAAEKPKKRKELGRRQGTESEAARDPLSGSDAVSPSVPDTDGTLPLVRGDWWGSKYFVSGGLLGGLDCEESARQRKQFCEDDQENLYHRTHSVKAAGRQGIGVRGSEIKIAGGKFQGTRVKFDDAEDEAGPGDDVASPDSGSALEGLKWKKMILRELQGAPSGAMKLKRLQKRVAAAAAAKLGGEAARNLCRDTVRRLVMQKIESSSKFVLERKLVRCA</sequence>
<dbReference type="InterPro" id="IPR058719">
    <property type="entry name" value="WHD_LYAR"/>
</dbReference>
<organism evidence="5">
    <name type="scientific">Tetraselmis sp. GSL018</name>
    <dbReference type="NCBI Taxonomy" id="582737"/>
    <lineage>
        <taxon>Eukaryota</taxon>
        <taxon>Viridiplantae</taxon>
        <taxon>Chlorophyta</taxon>
        <taxon>core chlorophytes</taxon>
        <taxon>Chlorodendrophyceae</taxon>
        <taxon>Chlorodendrales</taxon>
        <taxon>Chlorodendraceae</taxon>
        <taxon>Tetraselmis</taxon>
    </lineage>
</organism>
<feature type="region of interest" description="Disordered" evidence="3">
    <location>
        <begin position="168"/>
        <end position="247"/>
    </location>
</feature>
<feature type="non-terminal residue" evidence="5">
    <location>
        <position position="1"/>
    </location>
</feature>
<feature type="compositionally biased region" description="Basic and acidic residues" evidence="3">
    <location>
        <begin position="219"/>
        <end position="230"/>
    </location>
</feature>
<feature type="region of interest" description="Disordered" evidence="3">
    <location>
        <begin position="89"/>
        <end position="115"/>
    </location>
</feature>
<proteinExistence type="predicted"/>
<evidence type="ECO:0000259" key="4">
    <source>
        <dbReference type="PROSITE" id="PS50174"/>
    </source>
</evidence>
<evidence type="ECO:0000256" key="3">
    <source>
        <dbReference type="SAM" id="MobiDB-lite"/>
    </source>
</evidence>
<dbReference type="PANTHER" id="PTHR23149:SF9">
    <property type="entry name" value="G PATCH DOMAIN-CONTAINING PROTEIN 4"/>
    <property type="match status" value="1"/>
</dbReference>
<feature type="compositionally biased region" description="Basic and acidic residues" evidence="3">
    <location>
        <begin position="168"/>
        <end position="179"/>
    </location>
</feature>
<dbReference type="AlphaFoldDB" id="A0A061S2J3"/>
<feature type="domain" description="G-patch" evidence="4">
    <location>
        <begin position="25"/>
        <end position="71"/>
    </location>
</feature>
<dbReference type="InterPro" id="IPR050656">
    <property type="entry name" value="PINX1"/>
</dbReference>
<dbReference type="PROSITE" id="PS50174">
    <property type="entry name" value="G_PATCH"/>
    <property type="match status" value="1"/>
</dbReference>
<dbReference type="GO" id="GO:0005730">
    <property type="term" value="C:nucleolus"/>
    <property type="evidence" value="ECO:0007669"/>
    <property type="project" value="TreeGrafter"/>
</dbReference>
<feature type="compositionally biased region" description="Acidic residues" evidence="3">
    <location>
        <begin position="93"/>
        <end position="105"/>
    </location>
</feature>
<evidence type="ECO:0000313" key="5">
    <source>
        <dbReference type="EMBL" id="JAC78468.1"/>
    </source>
</evidence>
<dbReference type="InterPro" id="IPR000467">
    <property type="entry name" value="G_patch_dom"/>
</dbReference>
<dbReference type="PANTHER" id="PTHR23149">
    <property type="entry name" value="G PATCH DOMAIN CONTAINING PROTEIN"/>
    <property type="match status" value="1"/>
</dbReference>
<evidence type="ECO:0000256" key="1">
    <source>
        <dbReference type="ARBA" id="ARBA00004123"/>
    </source>
</evidence>
<protein>
    <submittedName>
        <fullName evidence="5">Telomerase elongation inhibitor rna maturation protein pinx1</fullName>
    </submittedName>
</protein>
<dbReference type="Pfam" id="PF01585">
    <property type="entry name" value="G-patch"/>
    <property type="match status" value="1"/>
</dbReference>
<dbReference type="Pfam" id="PF25879">
    <property type="entry name" value="WHD_LYAR"/>
    <property type="match status" value="1"/>
</dbReference>
<comment type="subcellular location">
    <subcellularLocation>
        <location evidence="1">Nucleus</location>
    </subcellularLocation>
</comment>
<dbReference type="SMART" id="SM00443">
    <property type="entry name" value="G_patch"/>
    <property type="match status" value="1"/>
</dbReference>
<dbReference type="EMBL" id="GBEZ01006956">
    <property type="protein sequence ID" value="JAC78468.1"/>
    <property type="molecule type" value="Transcribed_RNA"/>
</dbReference>